<gene>
    <name evidence="10 11" type="primary">plsX</name>
    <name evidence="11" type="ORF">HFZ78_12355</name>
</gene>
<keyword evidence="7 10" id="KW-1208">Phospholipid metabolism</keyword>
<dbReference type="HAMAP" id="MF_00019">
    <property type="entry name" value="PlsX"/>
    <property type="match status" value="1"/>
</dbReference>
<evidence type="ECO:0000313" key="11">
    <source>
        <dbReference type="EMBL" id="QIZ07411.1"/>
    </source>
</evidence>
<dbReference type="EMBL" id="CP051128">
    <property type="protein sequence ID" value="QIZ07411.1"/>
    <property type="molecule type" value="Genomic_DNA"/>
</dbReference>
<dbReference type="PANTHER" id="PTHR30100:SF1">
    <property type="entry name" value="PHOSPHATE ACYLTRANSFERASE"/>
    <property type="match status" value="1"/>
</dbReference>
<comment type="subunit">
    <text evidence="9 10">Homodimer. Probably interacts with PlsY.</text>
</comment>
<dbReference type="InterPro" id="IPR012281">
    <property type="entry name" value="Phospholipid_synth_PlsX-like"/>
</dbReference>
<dbReference type="EC" id="2.3.1.274" evidence="8 10"/>
<dbReference type="UniPathway" id="UPA00085"/>
<reference evidence="11 12" key="1">
    <citation type="submission" date="2020-04" db="EMBL/GenBank/DDBJ databases">
        <title>Genome-Wide Identification of 5-Methylcytosine Sites in Bacterial Genomes By High-Throughput Sequencing of MspJI Restriction Fragments.</title>
        <authorList>
            <person name="Wu V."/>
        </authorList>
    </citation>
    <scope>NUCLEOTIDE SEQUENCE [LARGE SCALE GENOMIC DNA]</scope>
    <source>
        <strain evidence="11 12">S2</strain>
    </source>
</reference>
<evidence type="ECO:0000256" key="2">
    <source>
        <dbReference type="ARBA" id="ARBA00022490"/>
    </source>
</evidence>
<evidence type="ECO:0000256" key="10">
    <source>
        <dbReference type="HAMAP-Rule" id="MF_00019"/>
    </source>
</evidence>
<comment type="function">
    <text evidence="10">Catalyzes the reversible formation of acyl-phosphate (acyl-PO(4)) from acyl-[acyl-carrier-protein] (acyl-ACP). This enzyme utilizes acyl-ACP as fatty acyl donor, but not acyl-CoA.</text>
</comment>
<evidence type="ECO:0000256" key="7">
    <source>
        <dbReference type="ARBA" id="ARBA00023264"/>
    </source>
</evidence>
<dbReference type="PANTHER" id="PTHR30100">
    <property type="entry name" value="FATTY ACID/PHOSPHOLIPID SYNTHESIS PROTEIN PLSX"/>
    <property type="match status" value="1"/>
</dbReference>
<dbReference type="PIRSF" id="PIRSF002465">
    <property type="entry name" value="Phsphlp_syn_PlsX"/>
    <property type="match status" value="1"/>
</dbReference>
<keyword evidence="6 10" id="KW-0594">Phospholipid biosynthesis</keyword>
<comment type="subcellular location">
    <subcellularLocation>
        <location evidence="10">Cytoplasm</location>
    </subcellularLocation>
    <text evidence="10">Associated with the membrane possibly through PlsY.</text>
</comment>
<evidence type="ECO:0000313" key="12">
    <source>
        <dbReference type="Proteomes" id="UP000501868"/>
    </source>
</evidence>
<dbReference type="GO" id="GO:0008654">
    <property type="term" value="P:phospholipid biosynthetic process"/>
    <property type="evidence" value="ECO:0007669"/>
    <property type="project" value="UniProtKB-KW"/>
</dbReference>
<evidence type="ECO:0000256" key="5">
    <source>
        <dbReference type="ARBA" id="ARBA00023098"/>
    </source>
</evidence>
<dbReference type="SUPFAM" id="SSF53659">
    <property type="entry name" value="Isocitrate/Isopropylmalate dehydrogenase-like"/>
    <property type="match status" value="1"/>
</dbReference>
<sequence>MNLAIDAMGGDNAPKEIVLGALKAVQAFSDIHITLVGDENKIKETLTDHERISVIHTTEVILGTDEPVKAVRRKKNASMVLAAQQVADGLADACISAGNTGALVAAGLFVVGRVTGIHRPALAPTLPTIGGEGFLLLDVGANAEAKPEHLLQYALMGSIYSAKVRGITQPRVGLLNIGTEEKKGNELTKQTFELLKTANINFVGNVEARDLLDGAADVVVTDGFTGNMVLKTIEGTALSMFKMLKTALMSSLTSKLAAAVLKPNLKTLKNTMDYSEYGGAALFGLNAPVIKAHGSSNGQAIFSAIRQTREMVSNDVVGLIKMSTEEASITKVDISKGVLK</sequence>
<dbReference type="Proteomes" id="UP000501868">
    <property type="component" value="Chromosome"/>
</dbReference>
<comment type="catalytic activity">
    <reaction evidence="1 10">
        <text>a fatty acyl-[ACP] + phosphate = an acyl phosphate + holo-[ACP]</text>
        <dbReference type="Rhea" id="RHEA:42292"/>
        <dbReference type="Rhea" id="RHEA-COMP:9685"/>
        <dbReference type="Rhea" id="RHEA-COMP:14125"/>
        <dbReference type="ChEBI" id="CHEBI:43474"/>
        <dbReference type="ChEBI" id="CHEBI:59918"/>
        <dbReference type="ChEBI" id="CHEBI:64479"/>
        <dbReference type="ChEBI" id="CHEBI:138651"/>
        <dbReference type="EC" id="2.3.1.274"/>
    </reaction>
</comment>
<accession>A0A6H1P2A4</accession>
<dbReference type="Gene3D" id="3.40.718.10">
    <property type="entry name" value="Isopropylmalate Dehydrogenase"/>
    <property type="match status" value="1"/>
</dbReference>
<evidence type="ECO:0000256" key="6">
    <source>
        <dbReference type="ARBA" id="ARBA00023209"/>
    </source>
</evidence>
<reference evidence="11 12" key="2">
    <citation type="submission" date="2020-04" db="EMBL/GenBank/DDBJ databases">
        <authorList>
            <person name="Fomenkov A."/>
            <person name="Anton B.P."/>
            <person name="Roberts R.J."/>
        </authorList>
    </citation>
    <scope>NUCLEOTIDE SEQUENCE [LARGE SCALE GENOMIC DNA]</scope>
    <source>
        <strain evidence="11 12">S2</strain>
    </source>
</reference>
<dbReference type="NCBIfam" id="TIGR00182">
    <property type="entry name" value="plsX"/>
    <property type="match status" value="1"/>
</dbReference>
<keyword evidence="3 10" id="KW-0444">Lipid biosynthesis</keyword>
<comment type="pathway">
    <text evidence="10">Lipid metabolism; phospholipid metabolism.</text>
</comment>
<evidence type="ECO:0000256" key="1">
    <source>
        <dbReference type="ARBA" id="ARBA00001232"/>
    </source>
</evidence>
<protein>
    <recommendedName>
        <fullName evidence="8 10">Phosphate acyltransferase</fullName>
        <ecNumber evidence="8 10">2.3.1.274</ecNumber>
    </recommendedName>
    <alternativeName>
        <fullName evidence="10">Acyl-ACP phosphotransacylase</fullName>
    </alternativeName>
    <alternativeName>
        <fullName evidence="10">Acyl-[acyl-carrier-protein]--phosphate acyltransferase</fullName>
    </alternativeName>
    <alternativeName>
        <fullName evidence="10">Phosphate-acyl-ACP acyltransferase</fullName>
    </alternativeName>
</protein>
<organism evidence="11 12">
    <name type="scientific">Priestia megaterium</name>
    <name type="common">Bacillus megaterium</name>
    <dbReference type="NCBI Taxonomy" id="1404"/>
    <lineage>
        <taxon>Bacteria</taxon>
        <taxon>Bacillati</taxon>
        <taxon>Bacillota</taxon>
        <taxon>Bacilli</taxon>
        <taxon>Bacillales</taxon>
        <taxon>Bacillaceae</taxon>
        <taxon>Priestia</taxon>
    </lineage>
</organism>
<dbReference type="GO" id="GO:0043811">
    <property type="term" value="F:phosphate:acyl-[acyl carrier protein] acyltransferase activity"/>
    <property type="evidence" value="ECO:0007669"/>
    <property type="project" value="UniProtKB-UniRule"/>
</dbReference>
<evidence type="ECO:0000256" key="8">
    <source>
        <dbReference type="ARBA" id="ARBA00024069"/>
    </source>
</evidence>
<keyword evidence="4 10" id="KW-0808">Transferase</keyword>
<keyword evidence="5 10" id="KW-0443">Lipid metabolism</keyword>
<name>A0A6H1P2A4_PRIMG</name>
<proteinExistence type="inferred from homology"/>
<dbReference type="Pfam" id="PF02504">
    <property type="entry name" value="FA_synthesis"/>
    <property type="match status" value="1"/>
</dbReference>
<comment type="similarity">
    <text evidence="10">Belongs to the PlsX family.</text>
</comment>
<keyword evidence="2 10" id="KW-0963">Cytoplasm</keyword>
<dbReference type="GO" id="GO:0005737">
    <property type="term" value="C:cytoplasm"/>
    <property type="evidence" value="ECO:0007669"/>
    <property type="project" value="UniProtKB-SubCell"/>
</dbReference>
<keyword evidence="11" id="KW-0012">Acyltransferase</keyword>
<dbReference type="InterPro" id="IPR003664">
    <property type="entry name" value="FA_synthesis"/>
</dbReference>
<dbReference type="GO" id="GO:0006633">
    <property type="term" value="P:fatty acid biosynthetic process"/>
    <property type="evidence" value="ECO:0007669"/>
    <property type="project" value="UniProtKB-UniRule"/>
</dbReference>
<evidence type="ECO:0000256" key="3">
    <source>
        <dbReference type="ARBA" id="ARBA00022516"/>
    </source>
</evidence>
<evidence type="ECO:0000256" key="4">
    <source>
        <dbReference type="ARBA" id="ARBA00022679"/>
    </source>
</evidence>
<dbReference type="AlphaFoldDB" id="A0A6H1P2A4"/>
<evidence type="ECO:0000256" key="9">
    <source>
        <dbReference type="ARBA" id="ARBA00046608"/>
    </source>
</evidence>